<proteinExistence type="predicted"/>
<evidence type="ECO:0000256" key="2">
    <source>
        <dbReference type="ARBA" id="ARBA00022679"/>
    </source>
</evidence>
<dbReference type="PIRSF" id="PIRSF005739">
    <property type="entry name" value="O-mtase"/>
    <property type="match status" value="1"/>
</dbReference>
<evidence type="ECO:0000313" key="8">
    <source>
        <dbReference type="Proteomes" id="UP000236732"/>
    </source>
</evidence>
<reference evidence="7 8" key="1">
    <citation type="submission" date="2016-10" db="EMBL/GenBank/DDBJ databases">
        <authorList>
            <person name="de Groot N.N."/>
        </authorList>
    </citation>
    <scope>NUCLEOTIDE SEQUENCE [LARGE SCALE GENOMIC DNA]</scope>
    <source>
        <strain evidence="7 8">CGMCC 4.7037</strain>
    </source>
</reference>
<organism evidence="7 8">
    <name type="scientific">Nonomuraea solani</name>
    <dbReference type="NCBI Taxonomy" id="1144553"/>
    <lineage>
        <taxon>Bacteria</taxon>
        <taxon>Bacillati</taxon>
        <taxon>Actinomycetota</taxon>
        <taxon>Actinomycetes</taxon>
        <taxon>Streptosporangiales</taxon>
        <taxon>Streptosporangiaceae</taxon>
        <taxon>Nonomuraea</taxon>
    </lineage>
</organism>
<evidence type="ECO:0000259" key="5">
    <source>
        <dbReference type="Pfam" id="PF00891"/>
    </source>
</evidence>
<keyword evidence="3" id="KW-0949">S-adenosyl-L-methionine</keyword>
<name>A0A1H6DV65_9ACTN</name>
<dbReference type="GO" id="GO:0008171">
    <property type="term" value="F:O-methyltransferase activity"/>
    <property type="evidence" value="ECO:0007669"/>
    <property type="project" value="InterPro"/>
</dbReference>
<dbReference type="EMBL" id="FNVT01000006">
    <property type="protein sequence ID" value="SEG88606.1"/>
    <property type="molecule type" value="Genomic_DNA"/>
</dbReference>
<dbReference type="InterPro" id="IPR036388">
    <property type="entry name" value="WH-like_DNA-bd_sf"/>
</dbReference>
<feature type="active site" description="Proton acceptor" evidence="4">
    <location>
        <position position="243"/>
    </location>
</feature>
<dbReference type="Pfam" id="PF00891">
    <property type="entry name" value="Methyltransf_2"/>
    <property type="match status" value="1"/>
</dbReference>
<gene>
    <name evidence="7" type="ORF">SAMN05444920_106274</name>
</gene>
<dbReference type="PANTHER" id="PTHR43712:SF2">
    <property type="entry name" value="O-METHYLTRANSFERASE CICE"/>
    <property type="match status" value="1"/>
</dbReference>
<evidence type="ECO:0000259" key="6">
    <source>
        <dbReference type="Pfam" id="PF08100"/>
    </source>
</evidence>
<dbReference type="PROSITE" id="PS51683">
    <property type="entry name" value="SAM_OMT_II"/>
    <property type="match status" value="1"/>
</dbReference>
<evidence type="ECO:0000256" key="3">
    <source>
        <dbReference type="ARBA" id="ARBA00022691"/>
    </source>
</evidence>
<dbReference type="InterPro" id="IPR001077">
    <property type="entry name" value="COMT_C"/>
</dbReference>
<feature type="domain" description="O-methyltransferase C-terminal" evidence="5">
    <location>
        <begin position="110"/>
        <end position="312"/>
    </location>
</feature>
<dbReference type="SUPFAM" id="SSF46785">
    <property type="entry name" value="Winged helix' DNA-binding domain"/>
    <property type="match status" value="1"/>
</dbReference>
<dbReference type="Gene3D" id="1.10.10.10">
    <property type="entry name" value="Winged helix-like DNA-binding domain superfamily/Winged helix DNA-binding domain"/>
    <property type="match status" value="1"/>
</dbReference>
<dbReference type="InterPro" id="IPR016461">
    <property type="entry name" value="COMT-like"/>
</dbReference>
<protein>
    <submittedName>
        <fullName evidence="7">O-methyltransferase</fullName>
    </submittedName>
</protein>
<dbReference type="Pfam" id="PF08100">
    <property type="entry name" value="Dimerisation"/>
    <property type="match status" value="1"/>
</dbReference>
<dbReference type="InterPro" id="IPR029063">
    <property type="entry name" value="SAM-dependent_MTases_sf"/>
</dbReference>
<keyword evidence="8" id="KW-1185">Reference proteome</keyword>
<dbReference type="Proteomes" id="UP000236732">
    <property type="component" value="Unassembled WGS sequence"/>
</dbReference>
<keyword evidence="2 7" id="KW-0808">Transferase</keyword>
<dbReference type="InterPro" id="IPR012967">
    <property type="entry name" value="COMT_dimerisation"/>
</dbReference>
<dbReference type="GO" id="GO:0032259">
    <property type="term" value="P:methylation"/>
    <property type="evidence" value="ECO:0007669"/>
    <property type="project" value="UniProtKB-KW"/>
</dbReference>
<dbReference type="OrthoDB" id="4145676at2"/>
<feature type="domain" description="O-methyltransferase dimerisation" evidence="6">
    <location>
        <begin position="9"/>
        <end position="79"/>
    </location>
</feature>
<dbReference type="CDD" id="cd02440">
    <property type="entry name" value="AdoMet_MTases"/>
    <property type="match status" value="1"/>
</dbReference>
<dbReference type="AlphaFoldDB" id="A0A1H6DV65"/>
<dbReference type="GO" id="GO:0046983">
    <property type="term" value="F:protein dimerization activity"/>
    <property type="evidence" value="ECO:0007669"/>
    <property type="project" value="InterPro"/>
</dbReference>
<dbReference type="RefSeq" id="WP_103958191.1">
    <property type="nucleotide sequence ID" value="NZ_FNVT01000006.1"/>
</dbReference>
<dbReference type="InterPro" id="IPR036390">
    <property type="entry name" value="WH_DNA-bd_sf"/>
</dbReference>
<evidence type="ECO:0000313" key="7">
    <source>
        <dbReference type="EMBL" id="SEG88606.1"/>
    </source>
</evidence>
<dbReference type="Gene3D" id="1.10.287.1350">
    <property type="match status" value="1"/>
</dbReference>
<sequence length="336" mass="35839">MPSSDNLLWEAVSGISRFAALLTMAELGVADQLADGPLDAEELAARCGAHTPALRRVLRELESIGVVRAAGAGRYELTGEGAALRSDAPGSIRSGLRMLGEESFWYAMGKLPETVRHGKSAFIAKYGELYDHLAGNPEISRIFDDYMTTRAEVFTSGLVARHDFTGVGTMVDVAGGKGSILATVLRANPGMRGILFDLDHVVGHAGELFAAEGLADRCETVAGSFFDSVPAGGDVYLLASVLHNWGQDDAVRILRNVRAAMNPGGRVLVLEVVLPDDAEPHLGKDLDLRMLAIFNGGSERSRREYAELFAQADLELREVTELGAGASLLQATARSS</sequence>
<evidence type="ECO:0000256" key="1">
    <source>
        <dbReference type="ARBA" id="ARBA00022603"/>
    </source>
</evidence>
<dbReference type="Gene3D" id="3.40.50.150">
    <property type="entry name" value="Vaccinia Virus protein VP39"/>
    <property type="match status" value="1"/>
</dbReference>
<dbReference type="SUPFAM" id="SSF53335">
    <property type="entry name" value="S-adenosyl-L-methionine-dependent methyltransferases"/>
    <property type="match status" value="1"/>
</dbReference>
<accession>A0A1H6DV65</accession>
<evidence type="ECO:0000256" key="4">
    <source>
        <dbReference type="PIRSR" id="PIRSR005739-1"/>
    </source>
</evidence>
<keyword evidence="1 7" id="KW-0489">Methyltransferase</keyword>
<dbReference type="PANTHER" id="PTHR43712">
    <property type="entry name" value="PUTATIVE (AFU_ORTHOLOGUE AFUA_4G14580)-RELATED"/>
    <property type="match status" value="1"/>
</dbReference>